<reference evidence="1" key="1">
    <citation type="journal article" date="2018" name="Nat. Genet.">
        <title>Extensive intraspecific gene order and gene structural variations between Mo17 and other maize genomes.</title>
        <authorList>
            <person name="Sun S."/>
            <person name="Zhou Y."/>
            <person name="Chen J."/>
            <person name="Shi J."/>
            <person name="Zhao H."/>
            <person name="Zhao H."/>
            <person name="Song W."/>
            <person name="Zhang M."/>
            <person name="Cui Y."/>
            <person name="Dong X."/>
            <person name="Liu H."/>
            <person name="Ma X."/>
            <person name="Jiao Y."/>
            <person name="Wang B."/>
            <person name="Wei X."/>
            <person name="Stein J.C."/>
            <person name="Glaubitz J.C."/>
            <person name="Lu F."/>
            <person name="Yu G."/>
            <person name="Liang C."/>
            <person name="Fengler K."/>
            <person name="Li B."/>
            <person name="Rafalski A."/>
            <person name="Schnable P.S."/>
            <person name="Ware D.H."/>
            <person name="Buckler E.S."/>
            <person name="Lai J."/>
        </authorList>
    </citation>
    <scope>NUCLEOTIDE SEQUENCE [LARGE SCALE GENOMIC DNA]</scope>
    <source>
        <tissue evidence="1">Seedling</tissue>
    </source>
</reference>
<gene>
    <name evidence="1" type="ORF">Zm00014a_034626</name>
</gene>
<organism evidence="1">
    <name type="scientific">Zea mays</name>
    <name type="common">Maize</name>
    <dbReference type="NCBI Taxonomy" id="4577"/>
    <lineage>
        <taxon>Eukaryota</taxon>
        <taxon>Viridiplantae</taxon>
        <taxon>Streptophyta</taxon>
        <taxon>Embryophyta</taxon>
        <taxon>Tracheophyta</taxon>
        <taxon>Spermatophyta</taxon>
        <taxon>Magnoliopsida</taxon>
        <taxon>Liliopsida</taxon>
        <taxon>Poales</taxon>
        <taxon>Poaceae</taxon>
        <taxon>PACMAD clade</taxon>
        <taxon>Panicoideae</taxon>
        <taxon>Andropogonodae</taxon>
        <taxon>Andropogoneae</taxon>
        <taxon>Tripsacinae</taxon>
        <taxon>Zea</taxon>
    </lineage>
</organism>
<accession>A0A3L6G5V6</accession>
<protein>
    <submittedName>
        <fullName evidence="1">Uncharacterized protein</fullName>
    </submittedName>
</protein>
<name>A0A3L6G5V6_MAIZE</name>
<comment type="caution">
    <text evidence="1">The sequence shown here is derived from an EMBL/GenBank/DDBJ whole genome shotgun (WGS) entry which is preliminary data.</text>
</comment>
<dbReference type="Proteomes" id="UP000251960">
    <property type="component" value="Chromosome 10"/>
</dbReference>
<dbReference type="EMBL" id="NCVQ01000002">
    <property type="protein sequence ID" value="PWZ43994.1"/>
    <property type="molecule type" value="Genomic_DNA"/>
</dbReference>
<proteinExistence type="predicted"/>
<evidence type="ECO:0000313" key="1">
    <source>
        <dbReference type="EMBL" id="PWZ43994.1"/>
    </source>
</evidence>
<dbReference type="AlphaFoldDB" id="A0A3L6G5V6"/>
<sequence>MAIYFRFNISFISISSYTEQGESGGR</sequence>